<dbReference type="KEGG" id="ovi:T265_04478"/>
<evidence type="ECO:0000259" key="2">
    <source>
        <dbReference type="Pfam" id="PF11467"/>
    </source>
</evidence>
<feature type="compositionally biased region" description="Basic and acidic residues" evidence="1">
    <location>
        <begin position="1004"/>
        <end position="1032"/>
    </location>
</feature>
<feature type="compositionally biased region" description="Low complexity" evidence="1">
    <location>
        <begin position="1047"/>
        <end position="1057"/>
    </location>
</feature>
<dbReference type="InterPro" id="IPR021567">
    <property type="entry name" value="LEDGF_IBD"/>
</dbReference>
<dbReference type="InterPro" id="IPR036218">
    <property type="entry name" value="HIVI-bd_sf"/>
</dbReference>
<dbReference type="RefSeq" id="XP_009167491.1">
    <property type="nucleotide sequence ID" value="XM_009169227.1"/>
</dbReference>
<feature type="region of interest" description="Disordered" evidence="1">
    <location>
        <begin position="329"/>
        <end position="376"/>
    </location>
</feature>
<feature type="compositionally biased region" description="Low complexity" evidence="1">
    <location>
        <begin position="285"/>
        <end position="302"/>
    </location>
</feature>
<reference evidence="3 4" key="1">
    <citation type="submission" date="2013-11" db="EMBL/GenBank/DDBJ databases">
        <title>Opisthorchis viverrini - life in the bile duct.</title>
        <authorList>
            <person name="Young N.D."/>
            <person name="Nagarajan N."/>
            <person name="Lin S.J."/>
            <person name="Korhonen P.K."/>
            <person name="Jex A.R."/>
            <person name="Hall R.S."/>
            <person name="Safavi-Hemami H."/>
            <person name="Kaewkong W."/>
            <person name="Bertrand D."/>
            <person name="Gao S."/>
            <person name="Seet Q."/>
            <person name="Wongkham S."/>
            <person name="Teh B.T."/>
            <person name="Wongkham C."/>
            <person name="Intapan P.M."/>
            <person name="Maleewong W."/>
            <person name="Yang X."/>
            <person name="Hu M."/>
            <person name="Wang Z."/>
            <person name="Hofmann A."/>
            <person name="Sternberg P.W."/>
            <person name="Tan P."/>
            <person name="Wang J."/>
            <person name="Gasser R.B."/>
        </authorList>
    </citation>
    <scope>NUCLEOTIDE SEQUENCE [LARGE SCALE GENOMIC DNA]</scope>
</reference>
<evidence type="ECO:0000313" key="3">
    <source>
        <dbReference type="EMBL" id="KER28790.1"/>
    </source>
</evidence>
<feature type="compositionally biased region" description="Pro residues" evidence="1">
    <location>
        <begin position="1255"/>
        <end position="1267"/>
    </location>
</feature>
<dbReference type="CTD" id="20318660"/>
<feature type="compositionally biased region" description="Basic residues" evidence="1">
    <location>
        <begin position="1067"/>
        <end position="1082"/>
    </location>
</feature>
<feature type="compositionally biased region" description="Basic and acidic residues" evidence="1">
    <location>
        <begin position="1327"/>
        <end position="1343"/>
    </location>
</feature>
<keyword evidence="4" id="KW-1185">Reference proteome</keyword>
<feature type="compositionally biased region" description="Pro residues" evidence="1">
    <location>
        <begin position="556"/>
        <end position="567"/>
    </location>
</feature>
<feature type="region of interest" description="Disordered" evidence="1">
    <location>
        <begin position="1176"/>
        <end position="1215"/>
    </location>
</feature>
<dbReference type="OrthoDB" id="62853at2759"/>
<feature type="compositionally biased region" description="Pro residues" evidence="1">
    <location>
        <begin position="1201"/>
        <end position="1211"/>
    </location>
</feature>
<feature type="compositionally biased region" description="Polar residues" evidence="1">
    <location>
        <begin position="154"/>
        <end position="166"/>
    </location>
</feature>
<evidence type="ECO:0000313" key="4">
    <source>
        <dbReference type="Proteomes" id="UP000054324"/>
    </source>
</evidence>
<organism evidence="3 4">
    <name type="scientific">Opisthorchis viverrini</name>
    <name type="common">Southeast Asian liver fluke</name>
    <dbReference type="NCBI Taxonomy" id="6198"/>
    <lineage>
        <taxon>Eukaryota</taxon>
        <taxon>Metazoa</taxon>
        <taxon>Spiralia</taxon>
        <taxon>Lophotrochozoa</taxon>
        <taxon>Platyhelminthes</taxon>
        <taxon>Trematoda</taxon>
        <taxon>Digenea</taxon>
        <taxon>Opisthorchiida</taxon>
        <taxon>Opisthorchiata</taxon>
        <taxon>Opisthorchiidae</taxon>
        <taxon>Opisthorchis</taxon>
    </lineage>
</organism>
<dbReference type="Proteomes" id="UP000054324">
    <property type="component" value="Unassembled WGS sequence"/>
</dbReference>
<name>A0A074ZZS1_OPIVI</name>
<feature type="domain" description="Lens epithelium-derived growth factor integrase-binding" evidence="2">
    <location>
        <begin position="593"/>
        <end position="675"/>
    </location>
</feature>
<dbReference type="SUPFAM" id="SSF140576">
    <property type="entry name" value="HIV integrase-binding domain"/>
    <property type="match status" value="1"/>
</dbReference>
<dbReference type="GeneID" id="20318660"/>
<feature type="compositionally biased region" description="Pro residues" evidence="1">
    <location>
        <begin position="991"/>
        <end position="1001"/>
    </location>
</feature>
<dbReference type="STRING" id="6198.A0A074ZZS1"/>
<dbReference type="InterPro" id="IPR035441">
    <property type="entry name" value="TFIIS/LEDGF_dom_sf"/>
</dbReference>
<dbReference type="Gene3D" id="1.20.930.10">
    <property type="entry name" value="Conserved domain common to transcription factors TFIIS, elongin A, CRSP70"/>
    <property type="match status" value="1"/>
</dbReference>
<protein>
    <recommendedName>
        <fullName evidence="2">Lens epithelium-derived growth factor integrase-binding domain-containing protein</fullName>
    </recommendedName>
</protein>
<gene>
    <name evidence="3" type="ORF">T265_04478</name>
</gene>
<feature type="region of interest" description="Disordered" evidence="1">
    <location>
        <begin position="1103"/>
        <end position="1128"/>
    </location>
</feature>
<dbReference type="EMBL" id="KL596692">
    <property type="protein sequence ID" value="KER28790.1"/>
    <property type="molecule type" value="Genomic_DNA"/>
</dbReference>
<sequence length="1349" mass="146965">MDFQILYGAYVRPLLEYANQAVYSGHTNEVTLIERVQQAATRMVAGLKSVDYETRLATLDLFPLEYRRPRGDLIPTYALFEQSLANRYFLGPKDIFPYEKYKAKYAVSRNKPLFQAGLREIEENPDVLLYGKDPDAEAFLARFYKFDFTGIQTPPQVSTGKRSGGTQVADKEYEKPAKRPHVETPTQPAPPSKKKTTSSDVSKTAKPRKVQDKSLPTTKSTSNRPTPQRRVSRPQLPGARLLGSAPAVTTDSQSATPLRPQRVSSLRLRIRKGADGLQFSPAHDPSLSSLSPPTSTSTASTTGAEQVVDESSKLTQEPLRITIKAISATSATDGKAESPTPLSTVFSVSNPPLGTTVDGGTPTPSGTTSSSISTASSTVLATTTLTTTASTLMGVGNNSAIMARKKSTAVVTPLRRDKVLPQLSDESADLSSVSEDEVAVGRNDRKRINARNVPTRRDKHKAVDIDRSPLRFLHTDTSVSHSRLKRKKKKENSLTKEAANANISSFGGSGSETGSCSATTSPWASNDWSKSGSSQTGTEQQSPKDAQKKRTSVFPSSPPSVTYPPPSRSAMGAPSPLPPRKQQEQQLKDLDTEARLLLIDRSIKSSLVRDHEDISTCVDRLEMLDRIQISLPVLAKCWIVVETIRKCRRYKRSMEVKIAAQKVFNKFLQLYATADKCELDLANAELAKHQQRHIKQHLVTKGDLSTSENSVVPPYMGPKTMSELFQLSAAALAERRRIGQSAESASTRGVISPATSSVDSSDIVSTLTSSEAMKRLNLHVDLDSAGATSRANKFSLGDIPLPSETNSALLKPTAISNEVRPSAPTTVGSVNPEEEYEVLDEYEAASDQKFGITANRHAEPAHSSSAPAASSSIEYIPTTMVETQIIPYHLVPPHMLPGPNGSLPPAYCPENYACSASVAPYSVAYSPMSGAVPYSFACLPSVPYPQVLHPSQLGPPYNPAINAAVHPVSIEVTPPQTAARAYVPHPLQPCADPPPYRPYLPEPEVERPADSPKRTEYHPSHGRQHQESDKRSGSFLHPRFKVKSRSPLRSLSSSSSSHGRRESSDRHSRHHRSLRTPPRRARSPHELPHPLEHYQRYLKSALTSDEDTDERAPTSHRHQKTSEDRYSTSITSRLFEDGRLIRSRTDSDVGGKTQSSKNITEDLDTRIARIIGTATTTNKTQTNSDVKDVTKTSDIQKPLLVSPPPPPPPPTASQRVLFTHRPHQGISSEARNIVKHVPCAPVLHSRGPAPMSKQHPPPTPDSPPPRRCLPSAQPPIDAVHSIESRLSSKAATPSTTSSTQPTVSSNPLTTSTTSTSRPPSVGVVPSEDEHSGAPRTREDDRDLYTLLGV</sequence>
<feature type="compositionally biased region" description="Polar residues" evidence="1">
    <location>
        <begin position="214"/>
        <end position="226"/>
    </location>
</feature>
<feature type="compositionally biased region" description="Basic and acidic residues" evidence="1">
    <location>
        <begin position="169"/>
        <end position="182"/>
    </location>
</feature>
<feature type="compositionally biased region" description="Low complexity" evidence="1">
    <location>
        <begin position="512"/>
        <end position="521"/>
    </location>
</feature>
<feature type="compositionally biased region" description="Low complexity" evidence="1">
    <location>
        <begin position="351"/>
        <end position="376"/>
    </location>
</feature>
<feature type="region of interest" description="Disordered" evidence="1">
    <location>
        <begin position="1241"/>
        <end position="1349"/>
    </location>
</feature>
<evidence type="ECO:0000256" key="1">
    <source>
        <dbReference type="SAM" id="MobiDB-lite"/>
    </source>
</evidence>
<accession>A0A074ZZS1</accession>
<dbReference type="Pfam" id="PF11467">
    <property type="entry name" value="LEDGF"/>
    <property type="match status" value="1"/>
</dbReference>
<feature type="region of interest" description="Disordered" evidence="1">
    <location>
        <begin position="476"/>
        <end position="585"/>
    </location>
</feature>
<feature type="compositionally biased region" description="Low complexity" evidence="1">
    <location>
        <begin position="1287"/>
        <end position="1325"/>
    </location>
</feature>
<feature type="compositionally biased region" description="Polar residues" evidence="1">
    <location>
        <begin position="340"/>
        <end position="350"/>
    </location>
</feature>
<feature type="region of interest" description="Disordered" evidence="1">
    <location>
        <begin position="984"/>
        <end position="1090"/>
    </location>
</feature>
<feature type="region of interest" description="Disordered" evidence="1">
    <location>
        <begin position="276"/>
        <end position="315"/>
    </location>
</feature>
<feature type="region of interest" description="Disordered" evidence="1">
    <location>
        <begin position="154"/>
        <end position="264"/>
    </location>
</feature>
<feature type="compositionally biased region" description="Polar residues" evidence="1">
    <location>
        <begin position="247"/>
        <end position="256"/>
    </location>
</feature>
<proteinExistence type="predicted"/>
<feature type="compositionally biased region" description="Low complexity" evidence="1">
    <location>
        <begin position="529"/>
        <end position="541"/>
    </location>
</feature>